<accession>A0AAV0BU83</accession>
<name>A0AAV0BU83_PHAPC</name>
<dbReference type="AlphaFoldDB" id="A0AAV0BU83"/>
<evidence type="ECO:0000313" key="1">
    <source>
        <dbReference type="EMBL" id="CAH7691001.1"/>
    </source>
</evidence>
<comment type="caution">
    <text evidence="1">The sequence shown here is derived from an EMBL/GenBank/DDBJ whole genome shotgun (WGS) entry which is preliminary data.</text>
</comment>
<evidence type="ECO:0000313" key="2">
    <source>
        <dbReference type="Proteomes" id="UP001153365"/>
    </source>
</evidence>
<reference evidence="1" key="1">
    <citation type="submission" date="2022-06" db="EMBL/GenBank/DDBJ databases">
        <authorList>
            <consortium name="SYNGENTA / RWTH Aachen University"/>
        </authorList>
    </citation>
    <scope>NUCLEOTIDE SEQUENCE</scope>
</reference>
<keyword evidence="2" id="KW-1185">Reference proteome</keyword>
<dbReference type="Proteomes" id="UP001153365">
    <property type="component" value="Unassembled WGS sequence"/>
</dbReference>
<dbReference type="EMBL" id="CALTRL010006495">
    <property type="protein sequence ID" value="CAH7691001.1"/>
    <property type="molecule type" value="Genomic_DNA"/>
</dbReference>
<organism evidence="1 2">
    <name type="scientific">Phakopsora pachyrhizi</name>
    <name type="common">Asian soybean rust disease fungus</name>
    <dbReference type="NCBI Taxonomy" id="170000"/>
    <lineage>
        <taxon>Eukaryota</taxon>
        <taxon>Fungi</taxon>
        <taxon>Dikarya</taxon>
        <taxon>Basidiomycota</taxon>
        <taxon>Pucciniomycotina</taxon>
        <taxon>Pucciniomycetes</taxon>
        <taxon>Pucciniales</taxon>
        <taxon>Phakopsoraceae</taxon>
        <taxon>Phakopsora</taxon>
    </lineage>
</organism>
<protein>
    <submittedName>
        <fullName evidence="1">Uncharacterized protein</fullName>
    </submittedName>
</protein>
<sequence>MAQLVKEYPINNKYSKEASVYINTANPKEYIQITYEMGKKLARMILEEVPTVTISRPPLFEADFQPWLVLGSKKTNIEKDNNVEWVQPYGQPLGFPFGTFGYPVPPWIAQPGMPFGLGNGTTQQQPRIPSPELPPQAGDYSFDCFLEFADLNHLKSFEQNHLQNNGLDNIKVLLSKHTTYEQLINMSLDHGVVTQLLDGAVSWKKKILKDFSN</sequence>
<proteinExistence type="predicted"/>
<gene>
    <name evidence="1" type="ORF">PPACK8108_LOCUS26533</name>
</gene>